<sequence length="214" mass="22769">MHARAIMAFGALTALLVTGCGDSTVGEPNPTDNDNPDTSTTNEPDSDLPHSGAPAVKDPITDLRAFERDPCSVHPDNELAAAGFPVDTSEEELDASAGAVCSYILEGVRAGTFTVTLAQGERGGISHVYSVHQDDLIELFEEADDIHGHPVVIAAEHDRRDKGECGIYTGLRDDAGLDVQVTFSNEERSEHHDAPCDAAYQLAELGIETLRGDT</sequence>
<dbReference type="InterPro" id="IPR024520">
    <property type="entry name" value="DUF3558"/>
</dbReference>
<dbReference type="OrthoDB" id="3697076at2"/>
<dbReference type="EMBL" id="FZNW01000014">
    <property type="protein sequence ID" value="SNR67173.1"/>
    <property type="molecule type" value="Genomic_DNA"/>
</dbReference>
<feature type="compositionally biased region" description="Low complexity" evidence="1">
    <location>
        <begin position="27"/>
        <end position="43"/>
    </location>
</feature>
<accession>A0A238Y979</accession>
<feature type="region of interest" description="Disordered" evidence="1">
    <location>
        <begin position="23"/>
        <end position="57"/>
    </location>
</feature>
<evidence type="ECO:0000256" key="1">
    <source>
        <dbReference type="SAM" id="MobiDB-lite"/>
    </source>
</evidence>
<reference evidence="2 3" key="1">
    <citation type="submission" date="2017-06" db="EMBL/GenBank/DDBJ databases">
        <authorList>
            <person name="Kim H.J."/>
            <person name="Triplett B.A."/>
        </authorList>
    </citation>
    <scope>NUCLEOTIDE SEQUENCE [LARGE SCALE GENOMIC DNA]</scope>
    <source>
        <strain evidence="2 3">DSM 45207</strain>
    </source>
</reference>
<evidence type="ECO:0000313" key="2">
    <source>
        <dbReference type="EMBL" id="SNR67173.1"/>
    </source>
</evidence>
<organism evidence="2 3">
    <name type="scientific">Haloechinothrix alba</name>
    <dbReference type="NCBI Taxonomy" id="664784"/>
    <lineage>
        <taxon>Bacteria</taxon>
        <taxon>Bacillati</taxon>
        <taxon>Actinomycetota</taxon>
        <taxon>Actinomycetes</taxon>
        <taxon>Pseudonocardiales</taxon>
        <taxon>Pseudonocardiaceae</taxon>
        <taxon>Haloechinothrix</taxon>
    </lineage>
</organism>
<keyword evidence="3" id="KW-1185">Reference proteome</keyword>
<evidence type="ECO:0008006" key="4">
    <source>
        <dbReference type="Google" id="ProtNLM"/>
    </source>
</evidence>
<dbReference type="Pfam" id="PF12079">
    <property type="entry name" value="DUF3558"/>
    <property type="match status" value="1"/>
</dbReference>
<name>A0A238Y979_9PSEU</name>
<protein>
    <recommendedName>
        <fullName evidence="4">DUF3558 domain-containing protein</fullName>
    </recommendedName>
</protein>
<dbReference type="Proteomes" id="UP000198348">
    <property type="component" value="Unassembled WGS sequence"/>
</dbReference>
<dbReference type="AlphaFoldDB" id="A0A238Y979"/>
<dbReference type="PROSITE" id="PS51257">
    <property type="entry name" value="PROKAR_LIPOPROTEIN"/>
    <property type="match status" value="1"/>
</dbReference>
<proteinExistence type="predicted"/>
<evidence type="ECO:0000313" key="3">
    <source>
        <dbReference type="Proteomes" id="UP000198348"/>
    </source>
</evidence>
<gene>
    <name evidence="2" type="ORF">SAMN06265360_11434</name>
</gene>